<dbReference type="CDD" id="cd02440">
    <property type="entry name" value="AdoMet_MTases"/>
    <property type="match status" value="1"/>
</dbReference>
<evidence type="ECO:0000256" key="5">
    <source>
        <dbReference type="ARBA" id="ARBA00022490"/>
    </source>
</evidence>
<dbReference type="RefSeq" id="WP_358359731.1">
    <property type="nucleotide sequence ID" value="NZ_JBEZFP010000093.1"/>
</dbReference>
<keyword evidence="7" id="KW-0808">Transferase</keyword>
<dbReference type="Proteomes" id="UP001551482">
    <property type="component" value="Unassembled WGS sequence"/>
</dbReference>
<accession>A0ABV3DQR9</accession>
<comment type="similarity">
    <text evidence="2">Belongs to the methyltransferase superfamily. L-isoaspartyl/D-aspartyl protein methyltransferase family.</text>
</comment>
<keyword evidence="8" id="KW-0949">S-adenosyl-L-methionine</keyword>
<keyword evidence="5" id="KW-0963">Cytoplasm</keyword>
<organism evidence="12 13">
    <name type="scientific">Streptodolium elevatio</name>
    <dbReference type="NCBI Taxonomy" id="3157996"/>
    <lineage>
        <taxon>Bacteria</taxon>
        <taxon>Bacillati</taxon>
        <taxon>Actinomycetota</taxon>
        <taxon>Actinomycetes</taxon>
        <taxon>Kitasatosporales</taxon>
        <taxon>Streptomycetaceae</taxon>
        <taxon>Streptodolium</taxon>
    </lineage>
</organism>
<comment type="subcellular location">
    <subcellularLocation>
        <location evidence="1">Cytoplasm</location>
    </subcellularLocation>
</comment>
<reference evidence="12 13" key="1">
    <citation type="submission" date="2024-06" db="EMBL/GenBank/DDBJ databases">
        <title>The Natural Products Discovery Center: Release of the First 8490 Sequenced Strains for Exploring Actinobacteria Biosynthetic Diversity.</title>
        <authorList>
            <person name="Kalkreuter E."/>
            <person name="Kautsar S.A."/>
            <person name="Yang D."/>
            <person name="Bader C.D."/>
            <person name="Teijaro C.N."/>
            <person name="Fluegel L."/>
            <person name="Davis C.M."/>
            <person name="Simpson J.R."/>
            <person name="Lauterbach L."/>
            <person name="Steele A.D."/>
            <person name="Gui C."/>
            <person name="Meng S."/>
            <person name="Li G."/>
            <person name="Viehrig K."/>
            <person name="Ye F."/>
            <person name="Su P."/>
            <person name="Kiefer A.F."/>
            <person name="Nichols A."/>
            <person name="Cepeda A.J."/>
            <person name="Yan W."/>
            <person name="Fan B."/>
            <person name="Jiang Y."/>
            <person name="Adhikari A."/>
            <person name="Zheng C.-J."/>
            <person name="Schuster L."/>
            <person name="Cowan T.M."/>
            <person name="Smanski M.J."/>
            <person name="Chevrette M.G."/>
            <person name="De Carvalho L.P.S."/>
            <person name="Shen B."/>
        </authorList>
    </citation>
    <scope>NUCLEOTIDE SEQUENCE [LARGE SCALE GENOMIC DNA]</scope>
    <source>
        <strain evidence="12 13">NPDC048946</strain>
    </source>
</reference>
<evidence type="ECO:0000256" key="9">
    <source>
        <dbReference type="ARBA" id="ARBA00030757"/>
    </source>
</evidence>
<dbReference type="EMBL" id="JBEZFP010000093">
    <property type="protein sequence ID" value="MEU8137602.1"/>
    <property type="molecule type" value="Genomic_DNA"/>
</dbReference>
<evidence type="ECO:0000256" key="7">
    <source>
        <dbReference type="ARBA" id="ARBA00022679"/>
    </source>
</evidence>
<comment type="caution">
    <text evidence="12">The sequence shown here is derived from an EMBL/GenBank/DDBJ whole genome shotgun (WGS) entry which is preliminary data.</text>
</comment>
<evidence type="ECO:0000313" key="12">
    <source>
        <dbReference type="EMBL" id="MEU8137602.1"/>
    </source>
</evidence>
<keyword evidence="6" id="KW-0489">Methyltransferase</keyword>
<dbReference type="PANTHER" id="PTHR11579:SF0">
    <property type="entry name" value="PROTEIN-L-ISOASPARTATE(D-ASPARTATE) O-METHYLTRANSFERASE"/>
    <property type="match status" value="1"/>
</dbReference>
<dbReference type="Gene3D" id="3.40.50.150">
    <property type="entry name" value="Vaccinia Virus protein VP39"/>
    <property type="match status" value="1"/>
</dbReference>
<dbReference type="InterPro" id="IPR029063">
    <property type="entry name" value="SAM-dependent_MTases_sf"/>
</dbReference>
<evidence type="ECO:0000256" key="11">
    <source>
        <dbReference type="ARBA" id="ARBA00031350"/>
    </source>
</evidence>
<sequence>MESGEEHDPAHVQPRDDTAARLRRRLLDGLRSSGQLRSPDVERAMDAVPRELFTPPGTDLREAYADRVVVLATDSTGSPISTVSQPAIVALMLEQLDVRAGHRILEIGTGSGYNTALLAELTGPRGSVTSIEVDDSLLASAAARLTDLAPGEGTPLDLRRGDGWLGVPDTAPYDRLESTVGVDDLPPAWRTQLADGGVLVAPLWLRPGLELSLAMRREGALLHSTSVEQCGFLQLRGPHAADPHSRALGQGLAVIGEGLSTKQLEMVRTLTDTGGTDLGAAPRLSERRWWGLSLSDPRTLLITGRHGGHVAWGLFDADGPDGAGLAVVHDGRVIGYGDGNAADVLRQRVEDAPPVDPSRLTVTAYPPDATIPAPPSRGFSWRITREHHRYRVHWQPE</sequence>
<dbReference type="InterPro" id="IPR000682">
    <property type="entry name" value="PCMT"/>
</dbReference>
<evidence type="ECO:0000313" key="13">
    <source>
        <dbReference type="Proteomes" id="UP001551482"/>
    </source>
</evidence>
<keyword evidence="13" id="KW-1185">Reference proteome</keyword>
<dbReference type="PANTHER" id="PTHR11579">
    <property type="entry name" value="PROTEIN-L-ISOASPARTATE O-METHYLTRANSFERASE"/>
    <property type="match status" value="1"/>
</dbReference>
<dbReference type="EC" id="2.1.1.77" evidence="3"/>
<dbReference type="SUPFAM" id="SSF53335">
    <property type="entry name" value="S-adenosyl-L-methionine-dependent methyltransferases"/>
    <property type="match status" value="1"/>
</dbReference>
<evidence type="ECO:0000256" key="2">
    <source>
        <dbReference type="ARBA" id="ARBA00005369"/>
    </source>
</evidence>
<evidence type="ECO:0000256" key="3">
    <source>
        <dbReference type="ARBA" id="ARBA00011890"/>
    </source>
</evidence>
<gene>
    <name evidence="12" type="ORF">AB0C36_29325</name>
</gene>
<evidence type="ECO:0000256" key="10">
    <source>
        <dbReference type="ARBA" id="ARBA00031323"/>
    </source>
</evidence>
<evidence type="ECO:0000256" key="6">
    <source>
        <dbReference type="ARBA" id="ARBA00022603"/>
    </source>
</evidence>
<proteinExistence type="inferred from homology"/>
<evidence type="ECO:0000256" key="1">
    <source>
        <dbReference type="ARBA" id="ARBA00004496"/>
    </source>
</evidence>
<name>A0ABV3DQR9_9ACTN</name>
<evidence type="ECO:0000256" key="4">
    <source>
        <dbReference type="ARBA" id="ARBA00013346"/>
    </source>
</evidence>
<dbReference type="Pfam" id="PF01135">
    <property type="entry name" value="PCMT"/>
    <property type="match status" value="1"/>
</dbReference>
<protein>
    <recommendedName>
        <fullName evidence="4">Protein-L-isoaspartate O-methyltransferase</fullName>
        <ecNumber evidence="3">2.1.1.77</ecNumber>
    </recommendedName>
    <alternativeName>
        <fullName evidence="11">L-isoaspartyl protein carboxyl methyltransferase</fullName>
    </alternativeName>
    <alternativeName>
        <fullName evidence="9">Protein L-isoaspartyl methyltransferase</fullName>
    </alternativeName>
    <alternativeName>
        <fullName evidence="10">Protein-beta-aspartate methyltransferase</fullName>
    </alternativeName>
</protein>
<evidence type="ECO:0000256" key="8">
    <source>
        <dbReference type="ARBA" id="ARBA00022691"/>
    </source>
</evidence>